<dbReference type="InterPro" id="IPR045058">
    <property type="entry name" value="GIMA/IAN/Toc"/>
</dbReference>
<evidence type="ECO:0000313" key="6">
    <source>
        <dbReference type="Ensembl" id="ENSGACP00000053752.1"/>
    </source>
</evidence>
<dbReference type="Ensembl" id="ENSGACT00000042610.1">
    <property type="protein sequence ID" value="ENSGACP00000053752.1"/>
    <property type="gene ID" value="ENSGACG00000035004.1"/>
</dbReference>
<keyword evidence="4" id="KW-1133">Transmembrane helix</keyword>
<dbReference type="SUPFAM" id="SSF52540">
    <property type="entry name" value="P-loop containing nucleoside triphosphate hydrolases"/>
    <property type="match status" value="2"/>
</dbReference>
<accession>A0AAQ4QS99</accession>
<feature type="transmembrane region" description="Helical" evidence="4">
    <location>
        <begin position="400"/>
        <end position="423"/>
    </location>
</feature>
<name>A0AAQ4QS99_GASAC</name>
<dbReference type="PANTHER" id="PTHR10903">
    <property type="entry name" value="GTPASE, IMAP FAMILY MEMBER-RELATED"/>
    <property type="match status" value="1"/>
</dbReference>
<evidence type="ECO:0000259" key="5">
    <source>
        <dbReference type="PROSITE" id="PS51720"/>
    </source>
</evidence>
<organism evidence="6 7">
    <name type="scientific">Gasterosteus aculeatus aculeatus</name>
    <name type="common">three-spined stickleback</name>
    <dbReference type="NCBI Taxonomy" id="481459"/>
    <lineage>
        <taxon>Eukaryota</taxon>
        <taxon>Metazoa</taxon>
        <taxon>Chordata</taxon>
        <taxon>Craniata</taxon>
        <taxon>Vertebrata</taxon>
        <taxon>Euteleostomi</taxon>
        <taxon>Actinopterygii</taxon>
        <taxon>Neopterygii</taxon>
        <taxon>Teleostei</taxon>
        <taxon>Neoteleostei</taxon>
        <taxon>Acanthomorphata</taxon>
        <taxon>Eupercaria</taxon>
        <taxon>Perciformes</taxon>
        <taxon>Cottioidei</taxon>
        <taxon>Gasterosteales</taxon>
        <taxon>Gasterosteidae</taxon>
        <taxon>Gasterosteus</taxon>
    </lineage>
</organism>
<dbReference type="Pfam" id="PF04548">
    <property type="entry name" value="AIG1"/>
    <property type="match status" value="2"/>
</dbReference>
<reference evidence="6 7" key="1">
    <citation type="journal article" date="2021" name="G3 (Bethesda)">
        <title>Improved contiguity of the threespine stickleback genome using long-read sequencing.</title>
        <authorList>
            <person name="Nath S."/>
            <person name="Shaw D.E."/>
            <person name="White M.A."/>
        </authorList>
    </citation>
    <scope>NUCLEOTIDE SEQUENCE [LARGE SCALE GENOMIC DNA]</scope>
    <source>
        <strain evidence="6 7">Lake Benthic</strain>
    </source>
</reference>
<keyword evidence="4" id="KW-0472">Membrane</keyword>
<dbReference type="GO" id="GO:0005525">
    <property type="term" value="F:GTP binding"/>
    <property type="evidence" value="ECO:0007669"/>
    <property type="project" value="UniProtKB-KW"/>
</dbReference>
<protein>
    <recommendedName>
        <fullName evidence="5">AIG1-type G domain-containing protein</fullName>
    </recommendedName>
</protein>
<keyword evidence="7" id="KW-1185">Reference proteome</keyword>
<reference evidence="6" key="3">
    <citation type="submission" date="2025-09" db="UniProtKB">
        <authorList>
            <consortium name="Ensembl"/>
        </authorList>
    </citation>
    <scope>IDENTIFICATION</scope>
</reference>
<feature type="domain" description="AIG1-type G" evidence="5">
    <location>
        <begin position="14"/>
        <end position="130"/>
    </location>
</feature>
<dbReference type="Proteomes" id="UP000007635">
    <property type="component" value="Chromosome IX"/>
</dbReference>
<keyword evidence="3" id="KW-0342">GTP-binding</keyword>
<evidence type="ECO:0000256" key="2">
    <source>
        <dbReference type="ARBA" id="ARBA00022741"/>
    </source>
</evidence>
<proteinExistence type="inferred from homology"/>
<sequence length="451" mass="50160">MGLTSTEDCSSPVVGDLRIVLLGNTGSGKSATGNTILGRRAFLSDTSPSSVTQTCERESAHRDERTVTVVDTPGVFDTAIEEGKLRKEIEECMLLSYPGPHVFLLVIRLDLRFTEEEKDIVKWIHDNFGSPLSAGRGIGSKQKYGHFDLEGKVKKRRNDYFFNYNMMGLTSTEDCSSPVVGDLRIVLLGNTGSGKSATGNTILGRRAFLSDISPSSVTQTCERESAHRDERTVTVVDTPGVNDTAIEEGKLRKEIEECMLLSYPGPHVFLLVIRLDLRFTEEEKDIIKWIHDNFGEEVFNHTLVVFTRGDIIKGNIEDHFDKSSELKDLNSGYKERYAVFDNTSMKNPTQVADLFKKIDKVVHVNGLLYTRSMYEEAQRKRNSRERWSRWAGYVNTTSNYLIVAAVVAAAANVPVVGVCAAALSMRPVLMVTGAGVSKAIELWMKPKTKDS</sequence>
<dbReference type="AlphaFoldDB" id="A0AAQ4QS99"/>
<evidence type="ECO:0000256" key="1">
    <source>
        <dbReference type="ARBA" id="ARBA00008535"/>
    </source>
</evidence>
<dbReference type="PROSITE" id="PS51720">
    <property type="entry name" value="G_AIG1"/>
    <property type="match status" value="2"/>
</dbReference>
<evidence type="ECO:0000256" key="4">
    <source>
        <dbReference type="SAM" id="Phobius"/>
    </source>
</evidence>
<dbReference type="CDD" id="cd01852">
    <property type="entry name" value="AIG1"/>
    <property type="match status" value="1"/>
</dbReference>
<dbReference type="PANTHER" id="PTHR10903:SF188">
    <property type="entry name" value="GTPASE IMAP FAMILY MEMBER 2-LIKE-RELATED"/>
    <property type="match status" value="1"/>
</dbReference>
<evidence type="ECO:0000256" key="3">
    <source>
        <dbReference type="ARBA" id="ARBA00023134"/>
    </source>
</evidence>
<evidence type="ECO:0000313" key="7">
    <source>
        <dbReference type="Proteomes" id="UP000007635"/>
    </source>
</evidence>
<dbReference type="InterPro" id="IPR027417">
    <property type="entry name" value="P-loop_NTPase"/>
</dbReference>
<dbReference type="Gene3D" id="3.40.50.300">
    <property type="entry name" value="P-loop containing nucleotide triphosphate hydrolases"/>
    <property type="match status" value="2"/>
</dbReference>
<keyword evidence="4" id="KW-0812">Transmembrane</keyword>
<comment type="similarity">
    <text evidence="1">Belongs to the TRAFAC class TrmE-Era-EngA-EngB-Septin-like GTPase superfamily. AIG1/Toc34/Toc159-like paraseptin GTPase family. IAN subfamily.</text>
</comment>
<dbReference type="InterPro" id="IPR006703">
    <property type="entry name" value="G_AIG1"/>
</dbReference>
<dbReference type="GeneTree" id="ENSGT01140000282522"/>
<feature type="domain" description="AIG1-type G" evidence="5">
    <location>
        <begin position="180"/>
        <end position="378"/>
    </location>
</feature>
<keyword evidence="2" id="KW-0547">Nucleotide-binding</keyword>
<dbReference type="FunFam" id="3.40.50.300:FF:000366">
    <property type="entry name" value="GTPase, IMAP family member 2"/>
    <property type="match status" value="1"/>
</dbReference>
<reference evidence="6" key="2">
    <citation type="submission" date="2025-08" db="UniProtKB">
        <authorList>
            <consortium name="Ensembl"/>
        </authorList>
    </citation>
    <scope>IDENTIFICATION</scope>
</reference>